<organism evidence="2 3">
    <name type="scientific">Pseudosulfitobacter pseudonitzschiae</name>
    <dbReference type="NCBI Taxonomy" id="1402135"/>
    <lineage>
        <taxon>Bacteria</taxon>
        <taxon>Pseudomonadati</taxon>
        <taxon>Pseudomonadota</taxon>
        <taxon>Alphaproteobacteria</taxon>
        <taxon>Rhodobacterales</taxon>
        <taxon>Roseobacteraceae</taxon>
        <taxon>Pseudosulfitobacter</taxon>
    </lineage>
</organism>
<dbReference type="Gene3D" id="1.10.260.40">
    <property type="entry name" value="lambda repressor-like DNA-binding domains"/>
    <property type="match status" value="1"/>
</dbReference>
<dbReference type="PROSITE" id="PS50943">
    <property type="entry name" value="HTH_CROC1"/>
    <property type="match status" value="1"/>
</dbReference>
<dbReference type="SUPFAM" id="SSF47413">
    <property type="entry name" value="lambda repressor-like DNA-binding domains"/>
    <property type="match status" value="1"/>
</dbReference>
<dbReference type="RefSeq" id="WP_231035982.1">
    <property type="nucleotide sequence ID" value="NZ_JAJNGX010000031.1"/>
</dbReference>
<dbReference type="InterPro" id="IPR001387">
    <property type="entry name" value="Cro/C1-type_HTH"/>
</dbReference>
<evidence type="ECO:0000313" key="2">
    <source>
        <dbReference type="EMBL" id="MBM2357227.1"/>
    </source>
</evidence>
<dbReference type="Pfam" id="PF01381">
    <property type="entry name" value="HTH_3"/>
    <property type="match status" value="1"/>
</dbReference>
<protein>
    <recommendedName>
        <fullName evidence="1">HTH cro/C1-type domain-containing protein</fullName>
    </recommendedName>
</protein>
<dbReference type="AlphaFoldDB" id="A0A9Q2NQR6"/>
<dbReference type="GO" id="GO:0003677">
    <property type="term" value="F:DNA binding"/>
    <property type="evidence" value="ECO:0007669"/>
    <property type="project" value="InterPro"/>
</dbReference>
<sequence length="121" mass="13160">MSTFKALELRSPINFCVIQHAHLVSIVRKICKLKESSLITPSQIRAARAMLGWSAKTLATSAGLSLRTIQNLEAADDELTVRRSSILAVKATLESEGIEFIGTPKDAPGIRIHQPKSPPSK</sequence>
<dbReference type="InterPro" id="IPR010982">
    <property type="entry name" value="Lambda_DNA-bd_dom_sf"/>
</dbReference>
<gene>
    <name evidence="2" type="ORF">JQX14_22005</name>
</gene>
<reference evidence="2" key="1">
    <citation type="submission" date="2021-01" db="EMBL/GenBank/DDBJ databases">
        <title>Diatom-associated Roseobacters Show Island Model of Population Structure.</title>
        <authorList>
            <person name="Qu L."/>
            <person name="Feng X."/>
            <person name="Chen Y."/>
            <person name="Li L."/>
            <person name="Wang X."/>
            <person name="Hu Z."/>
            <person name="Wang H."/>
            <person name="Luo H."/>
        </authorList>
    </citation>
    <scope>NUCLEOTIDE SEQUENCE</scope>
    <source>
        <strain evidence="2">SM26-45</strain>
    </source>
</reference>
<feature type="domain" description="HTH cro/C1-type" evidence="1">
    <location>
        <begin position="44"/>
        <end position="73"/>
    </location>
</feature>
<name>A0A9Q2NQR6_9RHOB</name>
<evidence type="ECO:0000313" key="3">
    <source>
        <dbReference type="Proteomes" id="UP000809337"/>
    </source>
</evidence>
<evidence type="ECO:0000259" key="1">
    <source>
        <dbReference type="PROSITE" id="PS50943"/>
    </source>
</evidence>
<proteinExistence type="predicted"/>
<dbReference type="Proteomes" id="UP000809337">
    <property type="component" value="Unassembled WGS sequence"/>
</dbReference>
<dbReference type="EMBL" id="JAFBWN010000030">
    <property type="protein sequence ID" value="MBM2357227.1"/>
    <property type="molecule type" value="Genomic_DNA"/>
</dbReference>
<accession>A0A9Q2NQR6</accession>
<comment type="caution">
    <text evidence="2">The sequence shown here is derived from an EMBL/GenBank/DDBJ whole genome shotgun (WGS) entry which is preliminary data.</text>
</comment>